<reference evidence="13" key="1">
    <citation type="journal article" date="2019" name="Emerg. Microbes Infect.">
        <title>Comprehensive subspecies identification of 175 nontuberculous mycobacteria species based on 7547 genomic profiles.</title>
        <authorList>
            <person name="Matsumoto Y."/>
            <person name="Kinjo T."/>
            <person name="Motooka D."/>
            <person name="Nabeya D."/>
            <person name="Jung N."/>
            <person name="Uechi K."/>
            <person name="Horii T."/>
            <person name="Iida T."/>
            <person name="Fujita J."/>
            <person name="Nakamura S."/>
        </authorList>
    </citation>
    <scope>NUCLEOTIDE SEQUENCE [LARGE SCALE GENOMIC DNA]</scope>
    <source>
        <strain evidence="13">JCM 13671</strain>
    </source>
</reference>
<evidence type="ECO:0000256" key="6">
    <source>
        <dbReference type="ARBA" id="ARBA00022692"/>
    </source>
</evidence>
<evidence type="ECO:0000313" key="13">
    <source>
        <dbReference type="EMBL" id="BBZ33461.1"/>
    </source>
</evidence>
<keyword evidence="10" id="KW-0594">Phospholipid biosynthesis</keyword>
<keyword evidence="9" id="KW-0472">Membrane</keyword>
<evidence type="ECO:0000256" key="1">
    <source>
        <dbReference type="ARBA" id="ARBA00004141"/>
    </source>
</evidence>
<keyword evidence="14" id="KW-1185">Reference proteome</keyword>
<evidence type="ECO:0000256" key="5">
    <source>
        <dbReference type="ARBA" id="ARBA00022679"/>
    </source>
</evidence>
<evidence type="ECO:0000256" key="12">
    <source>
        <dbReference type="RuleBase" id="RU003750"/>
    </source>
</evidence>
<evidence type="ECO:0000256" key="3">
    <source>
        <dbReference type="ARBA" id="ARBA00010441"/>
    </source>
</evidence>
<keyword evidence="7" id="KW-1133">Transmembrane helix</keyword>
<keyword evidence="8" id="KW-0443">Lipid metabolism</keyword>
<keyword evidence="5 12" id="KW-0808">Transferase</keyword>
<dbReference type="RefSeq" id="WP_085150854.1">
    <property type="nucleotide sequence ID" value="NZ_AP022612.1"/>
</dbReference>
<reference evidence="13" key="2">
    <citation type="submission" date="2020-02" db="EMBL/GenBank/DDBJ databases">
        <authorList>
            <person name="Matsumoto Y."/>
            <person name="Motooka D."/>
            <person name="Nakamura S."/>
        </authorList>
    </citation>
    <scope>NUCLEOTIDE SEQUENCE</scope>
    <source>
        <strain evidence="13">JCM 13671</strain>
    </source>
</reference>
<protein>
    <submittedName>
        <fullName evidence="13">CDP-diacylglycerol--glycerol-3-phosphate 3-phosphatidyltransferase</fullName>
    </submittedName>
</protein>
<dbReference type="Pfam" id="PF01066">
    <property type="entry name" value="CDP-OH_P_transf"/>
    <property type="match status" value="1"/>
</dbReference>
<evidence type="ECO:0000256" key="9">
    <source>
        <dbReference type="ARBA" id="ARBA00023136"/>
    </source>
</evidence>
<evidence type="ECO:0000256" key="7">
    <source>
        <dbReference type="ARBA" id="ARBA00022989"/>
    </source>
</evidence>
<name>A0A7I7XWK9_9MYCO</name>
<dbReference type="PANTHER" id="PTHR14269:SF62">
    <property type="entry name" value="CDP-DIACYLGLYCEROL--GLYCEROL-3-PHOSPHATE 3-PHOSPHATIDYLTRANSFERASE 1, CHLOROPLASTIC"/>
    <property type="match status" value="1"/>
</dbReference>
<dbReference type="InterPro" id="IPR043130">
    <property type="entry name" value="CDP-OH_PTrfase_TM_dom"/>
</dbReference>
<comment type="similarity">
    <text evidence="3 12">Belongs to the CDP-alcohol phosphatidyltransferase class-I family.</text>
</comment>
<keyword evidence="4" id="KW-0444">Lipid biosynthesis</keyword>
<evidence type="ECO:0000256" key="4">
    <source>
        <dbReference type="ARBA" id="ARBA00022516"/>
    </source>
</evidence>
<dbReference type="Proteomes" id="UP000466931">
    <property type="component" value="Chromosome"/>
</dbReference>
<dbReference type="InterPro" id="IPR004570">
    <property type="entry name" value="Phosphatidylglycerol_P_synth"/>
</dbReference>
<evidence type="ECO:0000313" key="14">
    <source>
        <dbReference type="Proteomes" id="UP000466931"/>
    </source>
</evidence>
<evidence type="ECO:0000256" key="10">
    <source>
        <dbReference type="ARBA" id="ARBA00023209"/>
    </source>
</evidence>
<comment type="subcellular location">
    <subcellularLocation>
        <location evidence="1">Membrane</location>
        <topology evidence="1">Multi-pass membrane protein</topology>
    </subcellularLocation>
</comment>
<dbReference type="EMBL" id="AP022612">
    <property type="protein sequence ID" value="BBZ33461.1"/>
    <property type="molecule type" value="Genomic_DNA"/>
</dbReference>
<dbReference type="InterPro" id="IPR048254">
    <property type="entry name" value="CDP_ALCOHOL_P_TRANSF_CS"/>
</dbReference>
<organism evidence="13 14">
    <name type="scientific">Mycolicibacterium confluentis</name>
    <dbReference type="NCBI Taxonomy" id="28047"/>
    <lineage>
        <taxon>Bacteria</taxon>
        <taxon>Bacillati</taxon>
        <taxon>Actinomycetota</taxon>
        <taxon>Actinomycetes</taxon>
        <taxon>Mycobacteriales</taxon>
        <taxon>Mycobacteriaceae</taxon>
        <taxon>Mycolicibacterium</taxon>
    </lineage>
</organism>
<dbReference type="UniPathway" id="UPA00085"/>
<dbReference type="Gene3D" id="1.20.120.1760">
    <property type="match status" value="1"/>
</dbReference>
<keyword evidence="6" id="KW-0812">Transmembrane</keyword>
<dbReference type="PIRSF" id="PIRSF000847">
    <property type="entry name" value="Phos_ph_gly_syn"/>
    <property type="match status" value="1"/>
</dbReference>
<proteinExistence type="inferred from homology"/>
<dbReference type="AlphaFoldDB" id="A0A7I7XWK9"/>
<keyword evidence="11" id="KW-1208">Phospholipid metabolism</keyword>
<gene>
    <name evidence="13" type="ORF">MCNF_20660</name>
</gene>
<dbReference type="InterPro" id="IPR000462">
    <property type="entry name" value="CDP-OH_P_trans"/>
</dbReference>
<dbReference type="GO" id="GO:0008444">
    <property type="term" value="F:CDP-diacylglycerol-glycerol-3-phosphate 3-phosphatidyltransferase activity"/>
    <property type="evidence" value="ECO:0007669"/>
    <property type="project" value="InterPro"/>
</dbReference>
<dbReference type="GO" id="GO:0016020">
    <property type="term" value="C:membrane"/>
    <property type="evidence" value="ECO:0007669"/>
    <property type="project" value="UniProtKB-SubCell"/>
</dbReference>
<comment type="pathway">
    <text evidence="2">Lipid metabolism; phospholipid metabolism.</text>
</comment>
<dbReference type="OrthoDB" id="9796672at2"/>
<evidence type="ECO:0000256" key="2">
    <source>
        <dbReference type="ARBA" id="ARBA00005074"/>
    </source>
</evidence>
<dbReference type="GO" id="GO:0046474">
    <property type="term" value="P:glycerophospholipid biosynthetic process"/>
    <property type="evidence" value="ECO:0007669"/>
    <property type="project" value="TreeGrafter"/>
</dbReference>
<dbReference type="InterPro" id="IPR050324">
    <property type="entry name" value="CDP-alcohol_PTase-I"/>
</dbReference>
<dbReference type="PANTHER" id="PTHR14269">
    <property type="entry name" value="CDP-DIACYLGLYCEROL--GLYCEROL-3-PHOSPHATE 3-PHOSPHATIDYLTRANSFERASE-RELATED"/>
    <property type="match status" value="1"/>
</dbReference>
<accession>A0A7I7XWK9</accession>
<sequence>MDAETPDQRDRVLTVPNVLSVVRLVLIGVFVHLLLNEHAYALAVAVLMISGASDWADGKIARVMNQSSRLGELLDPAVDRLYMVVVPVSFAIAGIIPWWVIVVLIARDAVLAAMLPVLRSRGLSALPVTYIGKAATFALMSGFPLILLGQWDALWSHVIGAVGWGFLIWGIWMYLWSFALYVAQLGLVVRRMPKVSKAAR</sequence>
<evidence type="ECO:0000256" key="8">
    <source>
        <dbReference type="ARBA" id="ARBA00023098"/>
    </source>
</evidence>
<evidence type="ECO:0000256" key="11">
    <source>
        <dbReference type="ARBA" id="ARBA00023264"/>
    </source>
</evidence>
<dbReference type="PROSITE" id="PS00379">
    <property type="entry name" value="CDP_ALCOHOL_P_TRANSF"/>
    <property type="match status" value="1"/>
</dbReference>